<evidence type="ECO:0000313" key="2">
    <source>
        <dbReference type="Proteomes" id="UP000293547"/>
    </source>
</evidence>
<gene>
    <name evidence="1" type="ORF">AG0111_0g2522</name>
</gene>
<organism evidence="1 2">
    <name type="scientific">Alternaria gaisen</name>
    <dbReference type="NCBI Taxonomy" id="167740"/>
    <lineage>
        <taxon>Eukaryota</taxon>
        <taxon>Fungi</taxon>
        <taxon>Dikarya</taxon>
        <taxon>Ascomycota</taxon>
        <taxon>Pezizomycotina</taxon>
        <taxon>Dothideomycetes</taxon>
        <taxon>Pleosporomycetidae</taxon>
        <taxon>Pleosporales</taxon>
        <taxon>Pleosporineae</taxon>
        <taxon>Pleosporaceae</taxon>
        <taxon>Alternaria</taxon>
        <taxon>Alternaria sect. Alternaria</taxon>
    </lineage>
</organism>
<name>A0ACB6FVG5_9PLEO</name>
<sequence>MMDAADDELALLSLRMETSDNKPSPASDTRTDGLQAFIAGSSDGKRDSQMILAQPSQRPNWKTTPLSNHTPAVETLATQRWIDVSFSIGTHDRILDFRAHATLRGVWDDRADSPNSVAFSIVFFPDRSGRPKIPIVVCDESFNRAEYPSQASWQFDILSHPPKIGAVPKPRSFVGEEFYGRMADYIRSTGSHDPSERLTARFFLYYSPGSGKAWKLHTEHGFIVFKNSPLKDLRIEQALSLEKNELSDPEKVYGIEAFRGTRPQTYPIILKFLAARQLHVMRDGSLMADSIRREDMVRRDALFRLQHELSDYRNALLQHANLAQPQGATGGGLTTLRRWFRGGGSKTGKLEDVPLQGLAREIYTHRDKNDDLVAVGPPARSDYLSRLIDWMLARSFRDRGVQPMQDLGDIYFYSEKSVENLVSIIGMVLAAGLLIGAIVGLDKLSNKAARLGTICALTVAFALVLYFTTTSTRGEVFGASAAYAAVLVVYVGGALEK</sequence>
<proteinExistence type="predicted"/>
<dbReference type="EMBL" id="PDWZ02000002">
    <property type="protein sequence ID" value="KAB2108441.1"/>
    <property type="molecule type" value="Genomic_DNA"/>
</dbReference>
<keyword evidence="2" id="KW-1185">Reference proteome</keyword>
<evidence type="ECO:0000313" key="1">
    <source>
        <dbReference type="EMBL" id="KAB2108441.1"/>
    </source>
</evidence>
<comment type="caution">
    <text evidence="1">The sequence shown here is derived from an EMBL/GenBank/DDBJ whole genome shotgun (WGS) entry which is preliminary data.</text>
</comment>
<reference evidence="1 2" key="1">
    <citation type="journal article" date="2019" name="bioRxiv">
        <title>Genomics, evolutionary history and diagnostics of the Alternaria alternata species group including apple and Asian pear pathotypes.</title>
        <authorList>
            <person name="Armitage A.D."/>
            <person name="Cockerton H.M."/>
            <person name="Sreenivasaprasad S."/>
            <person name="Woodhall J.W."/>
            <person name="Lane C.R."/>
            <person name="Harrison R.J."/>
            <person name="Clarkson J.P."/>
        </authorList>
    </citation>
    <scope>NUCLEOTIDE SEQUENCE [LARGE SCALE GENOMIC DNA]</scope>
    <source>
        <strain evidence="1 2">FERA 650</strain>
    </source>
</reference>
<protein>
    <submittedName>
        <fullName evidence="1">Uncharacterized protein</fullName>
    </submittedName>
</protein>
<dbReference type="Proteomes" id="UP000293547">
    <property type="component" value="Unassembled WGS sequence"/>
</dbReference>
<accession>A0ACB6FVG5</accession>